<dbReference type="InterPro" id="IPR010918">
    <property type="entry name" value="PurM-like_C_dom"/>
</dbReference>
<keyword evidence="1" id="KW-0460">Magnesium</keyword>
<evidence type="ECO:0000313" key="5">
    <source>
        <dbReference type="Proteomes" id="UP001296943"/>
    </source>
</evidence>
<keyword evidence="5" id="KW-1185">Reference proteome</keyword>
<dbReference type="EMBL" id="JAFBDR010000039">
    <property type="protein sequence ID" value="MBM7573621.1"/>
    <property type="molecule type" value="Genomic_DNA"/>
</dbReference>
<dbReference type="InterPro" id="IPR006283">
    <property type="entry name" value="ThiL-like"/>
</dbReference>
<comment type="miscellaneous">
    <text evidence="1">Reaction mechanism of ThiL seems to utilize a direct, inline transfer of the gamma-phosphate of ATP to TMP rather than a phosphorylated enzyme intermediate.</text>
</comment>
<dbReference type="NCBIfam" id="TIGR01379">
    <property type="entry name" value="thiL"/>
    <property type="match status" value="1"/>
</dbReference>
<dbReference type="Gene3D" id="3.30.1330.10">
    <property type="entry name" value="PurM-like, N-terminal domain"/>
    <property type="match status" value="1"/>
</dbReference>
<dbReference type="InterPro" id="IPR036921">
    <property type="entry name" value="PurM-like_N_sf"/>
</dbReference>
<dbReference type="HAMAP" id="MF_02128">
    <property type="entry name" value="TMP_kinase"/>
    <property type="match status" value="1"/>
</dbReference>
<comment type="similarity">
    <text evidence="1">Belongs to the thiamine-monophosphate kinase family.</text>
</comment>
<name>A0ABS2N655_9BACI</name>
<keyword evidence="1" id="KW-0479">Metal-binding</keyword>
<feature type="binding site" evidence="1">
    <location>
        <position position="43"/>
    </location>
    <ligand>
        <name>Mg(2+)</name>
        <dbReference type="ChEBI" id="CHEBI:18420"/>
        <label>1</label>
    </ligand>
</feature>
<proteinExistence type="inferred from homology"/>
<dbReference type="PIRSF" id="PIRSF005303">
    <property type="entry name" value="Thiam_monoph_kin"/>
    <property type="match status" value="1"/>
</dbReference>
<dbReference type="CDD" id="cd02194">
    <property type="entry name" value="ThiL"/>
    <property type="match status" value="1"/>
</dbReference>
<feature type="binding site" evidence="1">
    <location>
        <position position="72"/>
    </location>
    <ligand>
        <name>Mg(2+)</name>
        <dbReference type="ChEBI" id="CHEBI:18420"/>
        <label>2</label>
    </ligand>
</feature>
<evidence type="ECO:0000256" key="1">
    <source>
        <dbReference type="HAMAP-Rule" id="MF_02128"/>
    </source>
</evidence>
<dbReference type="InterPro" id="IPR036676">
    <property type="entry name" value="PurM-like_C_sf"/>
</dbReference>
<feature type="binding site" evidence="1">
    <location>
        <position position="214"/>
    </location>
    <ligand>
        <name>Mg(2+)</name>
        <dbReference type="ChEBI" id="CHEBI:18420"/>
        <label>5</label>
    </ligand>
</feature>
<reference evidence="4 5" key="1">
    <citation type="submission" date="2021-01" db="EMBL/GenBank/DDBJ databases">
        <title>Genomic Encyclopedia of Type Strains, Phase IV (KMG-IV): sequencing the most valuable type-strain genomes for metagenomic binning, comparative biology and taxonomic classification.</title>
        <authorList>
            <person name="Goeker M."/>
        </authorList>
    </citation>
    <scope>NUCLEOTIDE SEQUENCE [LARGE SCALE GENOMIC DNA]</scope>
    <source>
        <strain evidence="4 5">DSM 23711</strain>
    </source>
</reference>
<feature type="binding site" evidence="1">
    <location>
        <position position="27"/>
    </location>
    <ligand>
        <name>Mg(2+)</name>
        <dbReference type="ChEBI" id="CHEBI:18420"/>
        <label>3</label>
    </ligand>
</feature>
<dbReference type="RefSeq" id="WP_204502259.1">
    <property type="nucleotide sequence ID" value="NZ_JAFBDR010000039.1"/>
</dbReference>
<feature type="domain" description="PurM-like N-terminal" evidence="2">
    <location>
        <begin position="25"/>
        <end position="137"/>
    </location>
</feature>
<feature type="binding site" evidence="1">
    <location>
        <position position="261"/>
    </location>
    <ligand>
        <name>substrate</name>
    </ligand>
</feature>
<comment type="caution">
    <text evidence="4">The sequence shown here is derived from an EMBL/GenBank/DDBJ whole genome shotgun (WGS) entry which is preliminary data.</text>
</comment>
<keyword evidence="1" id="KW-0067">ATP-binding</keyword>
<dbReference type="Proteomes" id="UP001296943">
    <property type="component" value="Unassembled WGS sequence"/>
</dbReference>
<keyword evidence="1" id="KW-0547">Nucleotide-binding</keyword>
<dbReference type="Pfam" id="PF02769">
    <property type="entry name" value="AIRS_C"/>
    <property type="match status" value="1"/>
</dbReference>
<feature type="binding site" evidence="1">
    <location>
        <position position="102"/>
    </location>
    <ligand>
        <name>ATP</name>
        <dbReference type="ChEBI" id="CHEBI:30616"/>
    </ligand>
</feature>
<dbReference type="PANTHER" id="PTHR30270">
    <property type="entry name" value="THIAMINE-MONOPHOSPHATE KINASE"/>
    <property type="match status" value="1"/>
</dbReference>
<keyword evidence="1 4" id="KW-0808">Transferase</keyword>
<feature type="binding site" evidence="1">
    <location>
        <position position="43"/>
    </location>
    <ligand>
        <name>Mg(2+)</name>
        <dbReference type="ChEBI" id="CHEBI:18420"/>
        <label>2</label>
    </ligand>
</feature>
<evidence type="ECO:0000259" key="2">
    <source>
        <dbReference type="Pfam" id="PF00586"/>
    </source>
</evidence>
<sequence>MNEFEFIKSIQQRNYKRSGLRKGIGDDAAVFRQSYQDTVTAVDTFVENIHFSRKTMEPFHIGYRVLAANISDMAAMGCDPAYYLISIVIPKEWTEQELHEIYQGMNDIANQYKLDLIGGDTVSGSQLVISVTIIGFVDQNKARYRSDAVDGDVIFVTGTLGDAAAGFHLLSEGNNNDMDKYNYFIQRHRMPTPRIAFSNALKELNRVALNDISDGIANEANEIAEASHVTMNIHYDRIPIHQSLKDFSAEQQRAWSLSGGEDFELIGTVSEKDWPYVLEIAASTNTKVTSIGYVTNHQNLNGHTILIENGIGKQLNKSGYTHLK</sequence>
<feature type="binding site" evidence="1">
    <location>
        <begin position="119"/>
        <end position="120"/>
    </location>
    <ligand>
        <name>ATP</name>
        <dbReference type="ChEBI" id="CHEBI:30616"/>
    </ligand>
</feature>
<evidence type="ECO:0000313" key="4">
    <source>
        <dbReference type="EMBL" id="MBM7573621.1"/>
    </source>
</evidence>
<dbReference type="Pfam" id="PF00586">
    <property type="entry name" value="AIRS"/>
    <property type="match status" value="1"/>
</dbReference>
<feature type="binding site" evidence="1">
    <location>
        <position position="27"/>
    </location>
    <ligand>
        <name>Mg(2+)</name>
        <dbReference type="ChEBI" id="CHEBI:18420"/>
        <label>4</label>
    </ligand>
</feature>
<feature type="binding site" evidence="1">
    <location>
        <position position="120"/>
    </location>
    <ligand>
        <name>Mg(2+)</name>
        <dbReference type="ChEBI" id="CHEBI:18420"/>
        <label>1</label>
    </ligand>
</feature>
<feature type="binding site" evidence="1">
    <location>
        <position position="213"/>
    </location>
    <ligand>
        <name>ATP</name>
        <dbReference type="ChEBI" id="CHEBI:30616"/>
    </ligand>
</feature>
<gene>
    <name evidence="1" type="primary">thiL</name>
    <name evidence="4" type="ORF">JOC48_004186</name>
</gene>
<organism evidence="4 5">
    <name type="scientific">Aquibacillus albus</name>
    <dbReference type="NCBI Taxonomy" id="1168171"/>
    <lineage>
        <taxon>Bacteria</taxon>
        <taxon>Bacillati</taxon>
        <taxon>Bacillota</taxon>
        <taxon>Bacilli</taxon>
        <taxon>Bacillales</taxon>
        <taxon>Bacillaceae</taxon>
        <taxon>Aquibacillus</taxon>
    </lineage>
</organism>
<feature type="binding site" evidence="1">
    <location>
        <position position="145"/>
    </location>
    <ligand>
        <name>ATP</name>
        <dbReference type="ChEBI" id="CHEBI:30616"/>
    </ligand>
</feature>
<keyword evidence="1 4" id="KW-0418">Kinase</keyword>
<dbReference type="PANTHER" id="PTHR30270:SF0">
    <property type="entry name" value="THIAMINE-MONOPHOSPHATE KINASE"/>
    <property type="match status" value="1"/>
</dbReference>
<dbReference type="InterPro" id="IPR016188">
    <property type="entry name" value="PurM-like_N"/>
</dbReference>
<dbReference type="SUPFAM" id="SSF55326">
    <property type="entry name" value="PurM N-terminal domain-like"/>
    <property type="match status" value="1"/>
</dbReference>
<accession>A0ABS2N655</accession>
<feature type="domain" description="PurM-like C-terminal" evidence="3">
    <location>
        <begin position="150"/>
        <end position="300"/>
    </location>
</feature>
<comment type="pathway">
    <text evidence="1">Cofactor biosynthesis; thiamine diphosphate biosynthesis; thiamine diphosphate from thiamine phosphate: step 1/1.</text>
</comment>
<comment type="caution">
    <text evidence="1">Lacks conserved residue(s) required for the propagation of feature annotation.</text>
</comment>
<comment type="catalytic activity">
    <reaction evidence="1">
        <text>thiamine phosphate + ATP = thiamine diphosphate + ADP</text>
        <dbReference type="Rhea" id="RHEA:15913"/>
        <dbReference type="ChEBI" id="CHEBI:30616"/>
        <dbReference type="ChEBI" id="CHEBI:37575"/>
        <dbReference type="ChEBI" id="CHEBI:58937"/>
        <dbReference type="ChEBI" id="CHEBI:456216"/>
        <dbReference type="EC" id="2.7.4.16"/>
    </reaction>
</comment>
<feature type="binding site" evidence="1">
    <location>
        <position position="50"/>
    </location>
    <ligand>
        <name>substrate</name>
    </ligand>
</feature>
<feature type="binding site" evidence="1">
    <location>
        <position position="211"/>
    </location>
    <ligand>
        <name>Mg(2+)</name>
        <dbReference type="ChEBI" id="CHEBI:18420"/>
        <label>3</label>
    </ligand>
</feature>
<feature type="binding site" evidence="1">
    <location>
        <position position="72"/>
    </location>
    <ligand>
        <name>Mg(2+)</name>
        <dbReference type="ChEBI" id="CHEBI:18420"/>
        <label>4</label>
    </ligand>
</feature>
<protein>
    <recommendedName>
        <fullName evidence="1">Thiamine-monophosphate kinase</fullName>
        <shortName evidence="1">TMP kinase</shortName>
        <shortName evidence="1">Thiamine-phosphate kinase</shortName>
        <ecNumber evidence="1">2.7.4.16</ecNumber>
    </recommendedName>
</protein>
<comment type="function">
    <text evidence="1">Catalyzes the ATP-dependent phosphorylation of thiamine-monophosphate (TMP) to form thiamine-pyrophosphate (TPP), the active form of vitamin B1.</text>
</comment>
<evidence type="ECO:0000259" key="3">
    <source>
        <dbReference type="Pfam" id="PF02769"/>
    </source>
</evidence>
<dbReference type="Gene3D" id="3.90.650.10">
    <property type="entry name" value="PurM-like C-terminal domain"/>
    <property type="match status" value="1"/>
</dbReference>
<dbReference type="SUPFAM" id="SSF56042">
    <property type="entry name" value="PurM C-terminal domain-like"/>
    <property type="match status" value="1"/>
</dbReference>
<dbReference type="EC" id="2.7.4.16" evidence="1"/>
<dbReference type="GO" id="GO:0009030">
    <property type="term" value="F:thiamine-phosphate kinase activity"/>
    <property type="evidence" value="ECO:0007669"/>
    <property type="project" value="UniProtKB-EC"/>
</dbReference>
<feature type="binding site" evidence="1">
    <location>
        <position position="72"/>
    </location>
    <ligand>
        <name>Mg(2+)</name>
        <dbReference type="ChEBI" id="CHEBI:18420"/>
        <label>3</label>
    </ligand>
</feature>
<keyword evidence="1" id="KW-0784">Thiamine biosynthesis</keyword>
<feature type="binding site" evidence="1">
    <location>
        <position position="320"/>
    </location>
    <ligand>
        <name>substrate</name>
    </ligand>
</feature>